<comment type="caution">
    <text evidence="1">The sequence shown here is derived from an EMBL/GenBank/DDBJ whole genome shotgun (WGS) entry which is preliminary data.</text>
</comment>
<sequence length="156" mass="17086">MGYTHSWRYRPGSADYAAAWPQILTDVTHLLGTLQGDAIDLAGPQGYALPIIDPVDGIAFNGAVPEDYECFDLDSPGPDRPVWRFCKTDRRPYDLAVTAVLLRCHQLLPGSFLIGSDGSWDRDWHAARGVVRECFGAVTGTDPLCDTTIGLFPPVH</sequence>
<protein>
    <submittedName>
        <fullName evidence="1">Uncharacterized protein</fullName>
    </submittedName>
</protein>
<proteinExistence type="predicted"/>
<name>A0ABP4PDK3_9ACTN</name>
<dbReference type="Proteomes" id="UP001501470">
    <property type="component" value="Unassembled WGS sequence"/>
</dbReference>
<accession>A0ABP4PDK3</accession>
<dbReference type="EMBL" id="BAAAQD010000064">
    <property type="protein sequence ID" value="GAA1577218.1"/>
    <property type="molecule type" value="Genomic_DNA"/>
</dbReference>
<evidence type="ECO:0000313" key="1">
    <source>
        <dbReference type="EMBL" id="GAA1577218.1"/>
    </source>
</evidence>
<gene>
    <name evidence="1" type="ORF">GCM10009827_118820</name>
</gene>
<evidence type="ECO:0000313" key="2">
    <source>
        <dbReference type="Proteomes" id="UP001501470"/>
    </source>
</evidence>
<dbReference type="RefSeq" id="WP_344515766.1">
    <property type="nucleotide sequence ID" value="NZ_BAAAQD010000064.1"/>
</dbReference>
<keyword evidence="2" id="KW-1185">Reference proteome</keyword>
<reference evidence="2" key="1">
    <citation type="journal article" date="2019" name="Int. J. Syst. Evol. Microbiol.">
        <title>The Global Catalogue of Microorganisms (GCM) 10K type strain sequencing project: providing services to taxonomists for standard genome sequencing and annotation.</title>
        <authorList>
            <consortium name="The Broad Institute Genomics Platform"/>
            <consortium name="The Broad Institute Genome Sequencing Center for Infectious Disease"/>
            <person name="Wu L."/>
            <person name="Ma J."/>
        </authorList>
    </citation>
    <scope>NUCLEOTIDE SEQUENCE [LARGE SCALE GENOMIC DNA]</scope>
    <source>
        <strain evidence="2">JCM 15933</strain>
    </source>
</reference>
<organism evidence="1 2">
    <name type="scientific">Dactylosporangium maewongense</name>
    <dbReference type="NCBI Taxonomy" id="634393"/>
    <lineage>
        <taxon>Bacteria</taxon>
        <taxon>Bacillati</taxon>
        <taxon>Actinomycetota</taxon>
        <taxon>Actinomycetes</taxon>
        <taxon>Micromonosporales</taxon>
        <taxon>Micromonosporaceae</taxon>
        <taxon>Dactylosporangium</taxon>
    </lineage>
</organism>